<protein>
    <submittedName>
        <fullName evidence="1">Uncharacterized protein</fullName>
    </submittedName>
</protein>
<proteinExistence type="predicted"/>
<gene>
    <name evidence="1" type="ORF">A3J98_00910</name>
</gene>
<reference evidence="1 2" key="1">
    <citation type="journal article" date="2016" name="Nat. Commun.">
        <title>Thousands of microbial genomes shed light on interconnected biogeochemical processes in an aquifer system.</title>
        <authorList>
            <person name="Anantharaman K."/>
            <person name="Brown C.T."/>
            <person name="Hug L.A."/>
            <person name="Sharon I."/>
            <person name="Castelle C.J."/>
            <person name="Probst A.J."/>
            <person name="Thomas B.C."/>
            <person name="Singh A."/>
            <person name="Wilkins M.J."/>
            <person name="Karaoz U."/>
            <person name="Brodie E.L."/>
            <person name="Williams K.H."/>
            <person name="Hubbard S.S."/>
            <person name="Banfield J.F."/>
        </authorList>
    </citation>
    <scope>NUCLEOTIDE SEQUENCE [LARGE SCALE GENOMIC DNA]</scope>
</reference>
<evidence type="ECO:0000313" key="2">
    <source>
        <dbReference type="Proteomes" id="UP000178631"/>
    </source>
</evidence>
<comment type="caution">
    <text evidence="1">The sequence shown here is derived from an EMBL/GenBank/DDBJ whole genome shotgun (WGS) entry which is preliminary data.</text>
</comment>
<accession>A0A1F4UJJ6</accession>
<evidence type="ECO:0000313" key="1">
    <source>
        <dbReference type="EMBL" id="OGC45131.1"/>
    </source>
</evidence>
<dbReference type="Proteomes" id="UP000178631">
    <property type="component" value="Unassembled WGS sequence"/>
</dbReference>
<dbReference type="EMBL" id="MEUP01000088">
    <property type="protein sequence ID" value="OGC45131.1"/>
    <property type="molecule type" value="Genomic_DNA"/>
</dbReference>
<sequence>MEFNEKNIGQEPIREQYLFEEAFEGLESKELIPYTGEGKTSYASKDSKGNSYDLPKKEYLEQLGIETPKDWLSEDGELREESRALFISMFITTGNILVTESIRRTLGDDTDTFKEVLDERNRQLDENRVDKYGYRRVLPNGTLVEDSFTKMNLSSNPEKRVSKDELYNIVDYVFTQLKRE</sequence>
<organism evidence="1 2">
    <name type="scientific">candidate division WS6 bacterium RIFOXYC1_FULL_33_10</name>
    <dbReference type="NCBI Taxonomy" id="1802606"/>
    <lineage>
        <taxon>Bacteria</taxon>
        <taxon>Candidatus Dojkabacteria</taxon>
    </lineage>
</organism>
<name>A0A1F4UJJ6_9BACT</name>
<dbReference type="AlphaFoldDB" id="A0A1F4UJJ6"/>